<proteinExistence type="predicted"/>
<dbReference type="InterPro" id="IPR036875">
    <property type="entry name" value="Znf_CCHC_sf"/>
</dbReference>
<evidence type="ECO:0000259" key="3">
    <source>
        <dbReference type="PROSITE" id="PS50158"/>
    </source>
</evidence>
<comment type="caution">
    <text evidence="4">The sequence shown here is derived from an EMBL/GenBank/DDBJ whole genome shotgun (WGS) entry which is preliminary data.</text>
</comment>
<evidence type="ECO:0000256" key="1">
    <source>
        <dbReference type="PROSITE-ProRule" id="PRU00047"/>
    </source>
</evidence>
<organism evidence="4 5">
    <name type="scientific">Phytophthora nicotianae CJ01A1</name>
    <dbReference type="NCBI Taxonomy" id="1317063"/>
    <lineage>
        <taxon>Eukaryota</taxon>
        <taxon>Sar</taxon>
        <taxon>Stramenopiles</taxon>
        <taxon>Oomycota</taxon>
        <taxon>Peronosporomycetes</taxon>
        <taxon>Peronosporales</taxon>
        <taxon>Peronosporaceae</taxon>
        <taxon>Phytophthora</taxon>
    </lineage>
</organism>
<feature type="compositionally biased region" description="Basic and acidic residues" evidence="2">
    <location>
        <begin position="90"/>
        <end position="103"/>
    </location>
</feature>
<evidence type="ECO:0000313" key="5">
    <source>
        <dbReference type="Proteomes" id="UP000018958"/>
    </source>
</evidence>
<gene>
    <name evidence="4" type="ORF">F441_02701</name>
</gene>
<dbReference type="SMART" id="SM00343">
    <property type="entry name" value="ZnF_C2HC"/>
    <property type="match status" value="1"/>
</dbReference>
<accession>W2XQS4</accession>
<evidence type="ECO:0000256" key="2">
    <source>
        <dbReference type="SAM" id="MobiDB-lite"/>
    </source>
</evidence>
<dbReference type="PROSITE" id="PS50158">
    <property type="entry name" value="ZF_CCHC"/>
    <property type="match status" value="1"/>
</dbReference>
<dbReference type="OrthoDB" id="117025at2759"/>
<feature type="domain" description="CCHC-type" evidence="3">
    <location>
        <begin position="75"/>
        <end position="90"/>
    </location>
</feature>
<keyword evidence="1" id="KW-0479">Metal-binding</keyword>
<dbReference type="InterPro" id="IPR001878">
    <property type="entry name" value="Znf_CCHC"/>
</dbReference>
<dbReference type="GO" id="GO:0008270">
    <property type="term" value="F:zinc ion binding"/>
    <property type="evidence" value="ECO:0007669"/>
    <property type="project" value="UniProtKB-KW"/>
</dbReference>
<feature type="region of interest" description="Disordered" evidence="2">
    <location>
        <begin position="90"/>
        <end position="129"/>
    </location>
</feature>
<keyword evidence="1" id="KW-0862">Zinc</keyword>
<dbReference type="Gene3D" id="4.10.60.10">
    <property type="entry name" value="Zinc finger, CCHC-type"/>
    <property type="match status" value="1"/>
</dbReference>
<protein>
    <recommendedName>
        <fullName evidence="3">CCHC-type domain-containing protein</fullName>
    </recommendedName>
</protein>
<reference evidence="4 5" key="1">
    <citation type="submission" date="2013-11" db="EMBL/GenBank/DDBJ databases">
        <title>The Genome Sequence of Phytophthora parasitica CJ01A1.</title>
        <authorList>
            <consortium name="The Broad Institute Genomics Platform"/>
            <person name="Russ C."/>
            <person name="Tyler B."/>
            <person name="Panabieres F."/>
            <person name="Shan W."/>
            <person name="Tripathy S."/>
            <person name="Grunwald N."/>
            <person name="Machado M."/>
            <person name="Johnson C.S."/>
            <person name="Walker B."/>
            <person name="Young S.K."/>
            <person name="Zeng Q."/>
            <person name="Gargeya S."/>
            <person name="Fitzgerald M."/>
            <person name="Haas B."/>
            <person name="Abouelleil A."/>
            <person name="Allen A.W."/>
            <person name="Alvarado L."/>
            <person name="Arachchi H.M."/>
            <person name="Berlin A.M."/>
            <person name="Chapman S.B."/>
            <person name="Gainer-Dewar J."/>
            <person name="Goldberg J."/>
            <person name="Griggs A."/>
            <person name="Gujja S."/>
            <person name="Hansen M."/>
            <person name="Howarth C."/>
            <person name="Imamovic A."/>
            <person name="Ireland A."/>
            <person name="Larimer J."/>
            <person name="McCowan C."/>
            <person name="Murphy C."/>
            <person name="Pearson M."/>
            <person name="Poon T.W."/>
            <person name="Priest M."/>
            <person name="Roberts A."/>
            <person name="Saif S."/>
            <person name="Shea T."/>
            <person name="Sisk P."/>
            <person name="Sykes S."/>
            <person name="Wortman J."/>
            <person name="Nusbaum C."/>
            <person name="Birren B."/>
        </authorList>
    </citation>
    <scope>NUCLEOTIDE SEQUENCE [LARGE SCALE GENOMIC DNA]</scope>
    <source>
        <strain evidence="4 5">CJ01A1</strain>
    </source>
</reference>
<dbReference type="SUPFAM" id="SSF57756">
    <property type="entry name" value="Retrovirus zinc finger-like domains"/>
    <property type="match status" value="1"/>
</dbReference>
<dbReference type="Pfam" id="PF00098">
    <property type="entry name" value="zf-CCHC"/>
    <property type="match status" value="1"/>
</dbReference>
<dbReference type="AlphaFoldDB" id="W2XQS4"/>
<evidence type="ECO:0000313" key="4">
    <source>
        <dbReference type="EMBL" id="ETP24274.1"/>
    </source>
</evidence>
<dbReference type="EMBL" id="ANIX01000564">
    <property type="protein sequence ID" value="ETP24274.1"/>
    <property type="molecule type" value="Genomic_DNA"/>
</dbReference>
<dbReference type="Proteomes" id="UP000018958">
    <property type="component" value="Unassembled WGS sequence"/>
</dbReference>
<name>W2XQS4_PHYNI</name>
<sequence>MDGFRVGSAHTQLFRVQSRTLEEVIEMGLQEEYSHRQACPLVSAWPGSSSQNPNRASSSAPVPMELGAAEQHDIRCFGCGRLGHFKRDCPTERQRRRAWDKPVLKVVGRSQDPGARGTSKTSRGGAPYW</sequence>
<dbReference type="GO" id="GO:0003676">
    <property type="term" value="F:nucleic acid binding"/>
    <property type="evidence" value="ECO:0007669"/>
    <property type="project" value="InterPro"/>
</dbReference>
<keyword evidence="1" id="KW-0863">Zinc-finger</keyword>